<sequence length="194" mass="21427">MGGTFQAVCDPNTIGNRTSKVRNQVEFAVQTGIHRDQATTSWALQAEEEEHINNGCAAGLSIGSGGTNTTNCLEHLDDESCNDAQDTLHAKLGQLQVSSEMGKYGIHSPKGRNNNNGAWSTRLQNIPIQFGSIGQQAPKQHKKKAGRHLREDILAELKEQMRLALCSRYIIRRMMRTTKVHAIETQDRTIAPHA</sequence>
<proteinExistence type="predicted"/>
<organism evidence="1 2">
    <name type="scientific">Thalictrum thalictroides</name>
    <name type="common">Rue-anemone</name>
    <name type="synonym">Anemone thalictroides</name>
    <dbReference type="NCBI Taxonomy" id="46969"/>
    <lineage>
        <taxon>Eukaryota</taxon>
        <taxon>Viridiplantae</taxon>
        <taxon>Streptophyta</taxon>
        <taxon>Embryophyta</taxon>
        <taxon>Tracheophyta</taxon>
        <taxon>Spermatophyta</taxon>
        <taxon>Magnoliopsida</taxon>
        <taxon>Ranunculales</taxon>
        <taxon>Ranunculaceae</taxon>
        <taxon>Thalictroideae</taxon>
        <taxon>Thalictrum</taxon>
    </lineage>
</organism>
<dbReference type="Proteomes" id="UP000554482">
    <property type="component" value="Unassembled WGS sequence"/>
</dbReference>
<reference evidence="1 2" key="1">
    <citation type="submission" date="2020-06" db="EMBL/GenBank/DDBJ databases">
        <title>Transcriptomic and genomic resources for Thalictrum thalictroides and T. hernandezii: Facilitating candidate gene discovery in an emerging model plant lineage.</title>
        <authorList>
            <person name="Arias T."/>
            <person name="Riano-Pachon D.M."/>
            <person name="Di Stilio V.S."/>
        </authorList>
    </citation>
    <scope>NUCLEOTIDE SEQUENCE [LARGE SCALE GENOMIC DNA]</scope>
    <source>
        <strain evidence="2">cv. WT478/WT964</strain>
        <tissue evidence="1">Leaves</tissue>
    </source>
</reference>
<evidence type="ECO:0000313" key="1">
    <source>
        <dbReference type="EMBL" id="KAF5174971.1"/>
    </source>
</evidence>
<name>A0A7J6UR92_THATH</name>
<protein>
    <submittedName>
        <fullName evidence="1">Uncharacterized protein</fullName>
    </submittedName>
</protein>
<dbReference type="AlphaFoldDB" id="A0A7J6UR92"/>
<keyword evidence="2" id="KW-1185">Reference proteome</keyword>
<dbReference type="EMBL" id="JABWDY010044678">
    <property type="protein sequence ID" value="KAF5174971.1"/>
    <property type="molecule type" value="Genomic_DNA"/>
</dbReference>
<accession>A0A7J6UR92</accession>
<comment type="caution">
    <text evidence="1">The sequence shown here is derived from an EMBL/GenBank/DDBJ whole genome shotgun (WGS) entry which is preliminary data.</text>
</comment>
<gene>
    <name evidence="1" type="ORF">FRX31_035440</name>
</gene>
<evidence type="ECO:0000313" key="2">
    <source>
        <dbReference type="Proteomes" id="UP000554482"/>
    </source>
</evidence>